<evidence type="ECO:0000313" key="4">
    <source>
        <dbReference type="WBParaSite" id="PgR036_g106_t01"/>
    </source>
</evidence>
<dbReference type="WBParaSite" id="PgR036_g106_t01">
    <property type="protein sequence ID" value="PgR036_g106_t01"/>
    <property type="gene ID" value="PgR036_g106"/>
</dbReference>
<sequence>MVCRHGIECSEIECIYSCSHWSSLLPPHLVIKKFISAMERCHNENKISVKCTADIAYGESDRQRIDIWGDEENSRMGIAFFHGGYWQEGDRKYFTSMVKPLTESGIAVACVGYDLALSLPLTALIDEAIKALQFLRERWKMKQLSVGGHSAGAHLALSAVLSLSHECRFDCVFLLSGIFQLSDLPGTYIGKAINLTLEEARKVSIREVAQFKGRVRLMVGSLESPEIIAQSERIHELFRSRNNKDVELKLIDGEDHFSLIENLSDRNSLQMIEILNTINQKGC</sequence>
<dbReference type="InterPro" id="IPR050300">
    <property type="entry name" value="GDXG_lipolytic_enzyme"/>
</dbReference>
<dbReference type="InterPro" id="IPR029058">
    <property type="entry name" value="AB_hydrolase_fold"/>
</dbReference>
<keyword evidence="1" id="KW-0378">Hydrolase</keyword>
<dbReference type="Gene3D" id="3.40.50.1820">
    <property type="entry name" value="alpha/beta hydrolase"/>
    <property type="match status" value="1"/>
</dbReference>
<dbReference type="SUPFAM" id="SSF53474">
    <property type="entry name" value="alpha/beta-Hydrolases"/>
    <property type="match status" value="1"/>
</dbReference>
<feature type="domain" description="Alpha/beta hydrolase fold-3" evidence="2">
    <location>
        <begin position="79"/>
        <end position="177"/>
    </location>
</feature>
<dbReference type="InterPro" id="IPR013094">
    <property type="entry name" value="AB_hydrolase_3"/>
</dbReference>
<reference evidence="4" key="1">
    <citation type="submission" date="2022-11" db="UniProtKB">
        <authorList>
            <consortium name="WormBaseParasite"/>
        </authorList>
    </citation>
    <scope>IDENTIFICATION</scope>
</reference>
<keyword evidence="3" id="KW-1185">Reference proteome</keyword>
<organism evidence="3 4">
    <name type="scientific">Parascaris univalens</name>
    <name type="common">Nematode worm</name>
    <dbReference type="NCBI Taxonomy" id="6257"/>
    <lineage>
        <taxon>Eukaryota</taxon>
        <taxon>Metazoa</taxon>
        <taxon>Ecdysozoa</taxon>
        <taxon>Nematoda</taxon>
        <taxon>Chromadorea</taxon>
        <taxon>Rhabditida</taxon>
        <taxon>Spirurina</taxon>
        <taxon>Ascaridomorpha</taxon>
        <taxon>Ascaridoidea</taxon>
        <taxon>Ascarididae</taxon>
        <taxon>Parascaris</taxon>
    </lineage>
</organism>
<dbReference type="GO" id="GO:0004061">
    <property type="term" value="F:arylformamidase activity"/>
    <property type="evidence" value="ECO:0007669"/>
    <property type="project" value="TreeGrafter"/>
</dbReference>
<evidence type="ECO:0000256" key="1">
    <source>
        <dbReference type="ARBA" id="ARBA00022801"/>
    </source>
</evidence>
<dbReference type="PANTHER" id="PTHR48081:SF33">
    <property type="entry name" value="KYNURENINE FORMAMIDASE"/>
    <property type="match status" value="1"/>
</dbReference>
<dbReference type="Pfam" id="PF07859">
    <property type="entry name" value="Abhydrolase_3"/>
    <property type="match status" value="1"/>
</dbReference>
<dbReference type="Proteomes" id="UP000887569">
    <property type="component" value="Unplaced"/>
</dbReference>
<protein>
    <submittedName>
        <fullName evidence="4">Kinesin motor domain-containing protein</fullName>
    </submittedName>
</protein>
<accession>A0A915BEX1</accession>
<dbReference type="PANTHER" id="PTHR48081">
    <property type="entry name" value="AB HYDROLASE SUPERFAMILY PROTEIN C4A8.06C"/>
    <property type="match status" value="1"/>
</dbReference>
<dbReference type="AlphaFoldDB" id="A0A915BEX1"/>
<proteinExistence type="predicted"/>
<evidence type="ECO:0000259" key="2">
    <source>
        <dbReference type="Pfam" id="PF07859"/>
    </source>
</evidence>
<name>A0A915BEX1_PARUN</name>
<evidence type="ECO:0000313" key="3">
    <source>
        <dbReference type="Proteomes" id="UP000887569"/>
    </source>
</evidence>